<dbReference type="PROSITE" id="PS51257">
    <property type="entry name" value="PROKAR_LIPOPROTEIN"/>
    <property type="match status" value="1"/>
</dbReference>
<dbReference type="Gene3D" id="2.40.30.170">
    <property type="match status" value="1"/>
</dbReference>
<organism evidence="4 5">
    <name type="scientific">Candidatus Spyradosoma merdigallinarum</name>
    <dbReference type="NCBI Taxonomy" id="2840950"/>
    <lineage>
        <taxon>Bacteria</taxon>
        <taxon>Pseudomonadati</taxon>
        <taxon>Verrucomicrobiota</taxon>
        <taxon>Opitutia</taxon>
        <taxon>Opitutia incertae sedis</taxon>
        <taxon>Candidatus Spyradosoma</taxon>
    </lineage>
</organism>
<dbReference type="GO" id="GO:0030313">
    <property type="term" value="C:cell envelope"/>
    <property type="evidence" value="ECO:0007669"/>
    <property type="project" value="TreeGrafter"/>
</dbReference>
<reference evidence="4" key="2">
    <citation type="journal article" date="2021" name="PeerJ">
        <title>Extensive microbial diversity within the chicken gut microbiome revealed by metagenomics and culture.</title>
        <authorList>
            <person name="Gilroy R."/>
            <person name="Ravi A."/>
            <person name="Getino M."/>
            <person name="Pursley I."/>
            <person name="Horton D.L."/>
            <person name="Alikhan N.F."/>
            <person name="Baker D."/>
            <person name="Gharbi K."/>
            <person name="Hall N."/>
            <person name="Watson M."/>
            <person name="Adriaenssens E.M."/>
            <person name="Foster-Nyarko E."/>
            <person name="Jarju S."/>
            <person name="Secka A."/>
            <person name="Antonio M."/>
            <person name="Oren A."/>
            <person name="Chaudhuri R.R."/>
            <person name="La Ragione R."/>
            <person name="Hildebrand F."/>
            <person name="Pallen M.J."/>
        </authorList>
    </citation>
    <scope>NUCLEOTIDE SEQUENCE</scope>
    <source>
        <strain evidence="4">10669</strain>
    </source>
</reference>
<accession>A0A9D1NJZ6</accession>
<dbReference type="PANTHER" id="PTHR30097">
    <property type="entry name" value="CATION EFFLUX SYSTEM PROTEIN CUSB"/>
    <property type="match status" value="1"/>
</dbReference>
<keyword evidence="2" id="KW-0175">Coiled coil</keyword>
<dbReference type="Gene3D" id="1.10.287.470">
    <property type="entry name" value="Helix hairpin bin"/>
    <property type="match status" value="1"/>
</dbReference>
<evidence type="ECO:0000256" key="2">
    <source>
        <dbReference type="SAM" id="Coils"/>
    </source>
</evidence>
<evidence type="ECO:0000313" key="5">
    <source>
        <dbReference type="Proteomes" id="UP000886812"/>
    </source>
</evidence>
<gene>
    <name evidence="4" type="ORF">IAC75_03915</name>
</gene>
<reference evidence="4" key="1">
    <citation type="submission" date="2020-10" db="EMBL/GenBank/DDBJ databases">
        <authorList>
            <person name="Gilroy R."/>
        </authorList>
    </citation>
    <scope>NUCLEOTIDE SEQUENCE</scope>
    <source>
        <strain evidence="4">10669</strain>
    </source>
</reference>
<feature type="non-terminal residue" evidence="4">
    <location>
        <position position="336"/>
    </location>
</feature>
<evidence type="ECO:0000256" key="3">
    <source>
        <dbReference type="SAM" id="SignalP"/>
    </source>
</evidence>
<feature type="signal peptide" evidence="3">
    <location>
        <begin position="1"/>
        <end position="21"/>
    </location>
</feature>
<dbReference type="SUPFAM" id="SSF111369">
    <property type="entry name" value="HlyD-like secretion proteins"/>
    <property type="match status" value="1"/>
</dbReference>
<comment type="caution">
    <text evidence="4">The sequence shown here is derived from an EMBL/GenBank/DDBJ whole genome shotgun (WGS) entry which is preliminary data.</text>
</comment>
<feature type="chain" id="PRO_5038517057" description="RND efflux pump membrane fusion protein barrel-sandwich domain-containing protein" evidence="3">
    <location>
        <begin position="22"/>
        <end position="336"/>
    </location>
</feature>
<dbReference type="GO" id="GO:0015679">
    <property type="term" value="P:plasma membrane copper ion transport"/>
    <property type="evidence" value="ECO:0007669"/>
    <property type="project" value="TreeGrafter"/>
</dbReference>
<dbReference type="Proteomes" id="UP000886812">
    <property type="component" value="Unassembled WGS sequence"/>
</dbReference>
<feature type="coiled-coil region" evidence="2">
    <location>
        <begin position="118"/>
        <end position="169"/>
    </location>
</feature>
<dbReference type="InterPro" id="IPR051909">
    <property type="entry name" value="MFP_Cation_Efflux"/>
</dbReference>
<evidence type="ECO:0000313" key="4">
    <source>
        <dbReference type="EMBL" id="HIV04281.1"/>
    </source>
</evidence>
<evidence type="ECO:0000256" key="1">
    <source>
        <dbReference type="ARBA" id="ARBA00022448"/>
    </source>
</evidence>
<keyword evidence="3" id="KW-0732">Signal</keyword>
<keyword evidence="1" id="KW-0813">Transport</keyword>
<sequence length="336" mass="35499">MKPFFSLLFKSALPAAGTLFAAALACRAAEEATQAHAEETGIPVKISERARLAVAMRFEKVVSRPTEALRVYYGVMTVPAGAEKTAALPAAGRVRFFVAPGQKFEAGTPLFSLLSPDLVAMRSDVLSAEAELSRAETNLATLEKRLARLEEIGTKNSALESEAAFLKADVPVLKAAVERARAQWETATAGARFENGELVVPAPEGGRVQALGVSEGAWGERGAGALTFVADAPLEFKGTAFGNDDFSDAEARLAIEVGDETRRLAGTLRAAAQVDEATQSRVIYFAPEKTELSVYPGQIARLEVFPRGAAGGAFVSVPSSAVIKVGTDDVVFVRDP</sequence>
<dbReference type="Gene3D" id="2.40.50.100">
    <property type="match status" value="1"/>
</dbReference>
<dbReference type="PANTHER" id="PTHR30097:SF4">
    <property type="entry name" value="SLR6042 PROTEIN"/>
    <property type="match status" value="1"/>
</dbReference>
<proteinExistence type="predicted"/>
<protein>
    <recommendedName>
        <fullName evidence="6">RND efflux pump membrane fusion protein barrel-sandwich domain-containing protein</fullName>
    </recommendedName>
</protein>
<name>A0A9D1NJZ6_9BACT</name>
<dbReference type="GO" id="GO:0060003">
    <property type="term" value="P:copper ion export"/>
    <property type="evidence" value="ECO:0007669"/>
    <property type="project" value="TreeGrafter"/>
</dbReference>
<dbReference type="EMBL" id="DVOG01000100">
    <property type="protein sequence ID" value="HIV04281.1"/>
    <property type="molecule type" value="Genomic_DNA"/>
</dbReference>
<dbReference type="AlphaFoldDB" id="A0A9D1NJZ6"/>
<evidence type="ECO:0008006" key="6">
    <source>
        <dbReference type="Google" id="ProtNLM"/>
    </source>
</evidence>